<dbReference type="RefSeq" id="WP_130915835.1">
    <property type="nucleotide sequence ID" value="NZ_JADLQM010000008.1"/>
</dbReference>
<evidence type="ECO:0000313" key="2">
    <source>
        <dbReference type="EMBL" id="VFA96787.1"/>
    </source>
</evidence>
<dbReference type="Proteomes" id="UP000290439">
    <property type="component" value="Chromosome"/>
</dbReference>
<feature type="transmembrane region" description="Helical" evidence="1">
    <location>
        <begin position="113"/>
        <end position="135"/>
    </location>
</feature>
<keyword evidence="1" id="KW-0472">Membrane</keyword>
<sequence length="138" mass="13926">MTTTAPGHLSTLLAPGPALLRFSLRLDAVVTAANGLAYLALSGPIESLLGLDTAVGIPIGIFLTLYGIGVALVGLPARSNPAAVRTVIAGNAAWVVLSLVALFVIGLDLTVAGAIWAVLQAVVVGAFAALQYLGLRRA</sequence>
<evidence type="ECO:0000313" key="3">
    <source>
        <dbReference type="Proteomes" id="UP000290439"/>
    </source>
</evidence>
<keyword evidence="1" id="KW-1133">Transmembrane helix</keyword>
<organism evidence="2 3">
    <name type="scientific">Nocardia cyriacigeorgica</name>
    <dbReference type="NCBI Taxonomy" id="135487"/>
    <lineage>
        <taxon>Bacteria</taxon>
        <taxon>Bacillati</taxon>
        <taxon>Actinomycetota</taxon>
        <taxon>Actinomycetes</taxon>
        <taxon>Mycobacteriales</taxon>
        <taxon>Nocardiaceae</taxon>
        <taxon>Nocardia</taxon>
    </lineage>
</organism>
<gene>
    <name evidence="2" type="ORF">NCTC10797_00542</name>
</gene>
<dbReference type="EMBL" id="LR215973">
    <property type="protein sequence ID" value="VFA96787.1"/>
    <property type="molecule type" value="Genomic_DNA"/>
</dbReference>
<dbReference type="AlphaFoldDB" id="A0A4U8W437"/>
<feature type="transmembrane region" description="Helical" evidence="1">
    <location>
        <begin position="87"/>
        <end position="107"/>
    </location>
</feature>
<reference evidence="2 3" key="1">
    <citation type="submission" date="2019-02" db="EMBL/GenBank/DDBJ databases">
        <authorList>
            <consortium name="Pathogen Informatics"/>
        </authorList>
    </citation>
    <scope>NUCLEOTIDE SEQUENCE [LARGE SCALE GENOMIC DNA]</scope>
    <source>
        <strain evidence="2 3">3012STDY6756504</strain>
    </source>
</reference>
<evidence type="ECO:0008006" key="4">
    <source>
        <dbReference type="Google" id="ProtNLM"/>
    </source>
</evidence>
<proteinExistence type="predicted"/>
<evidence type="ECO:0000256" key="1">
    <source>
        <dbReference type="SAM" id="Phobius"/>
    </source>
</evidence>
<protein>
    <recommendedName>
        <fullName evidence="4">Integral membrane protein</fullName>
    </recommendedName>
</protein>
<accession>A0A4U8W437</accession>
<name>A0A4U8W437_9NOCA</name>
<feature type="transmembrane region" description="Helical" evidence="1">
    <location>
        <begin position="56"/>
        <end position="75"/>
    </location>
</feature>
<keyword evidence="1" id="KW-0812">Transmembrane</keyword>